<evidence type="ECO:0000313" key="4">
    <source>
        <dbReference type="Proteomes" id="UP000615593"/>
    </source>
</evidence>
<dbReference type="Gene3D" id="2.60.120.260">
    <property type="entry name" value="Galactose-binding domain-like"/>
    <property type="match status" value="1"/>
</dbReference>
<proteinExistence type="predicted"/>
<keyword evidence="1" id="KW-0732">Signal</keyword>
<feature type="domain" description="Fibronectin type-III" evidence="2">
    <location>
        <begin position="172"/>
        <end position="264"/>
    </location>
</feature>
<dbReference type="SMART" id="SM00060">
    <property type="entry name" value="FN3"/>
    <property type="match status" value="4"/>
</dbReference>
<dbReference type="Gene3D" id="2.60.40.10">
    <property type="entry name" value="Immunoglobulins"/>
    <property type="match status" value="4"/>
</dbReference>
<dbReference type="Pfam" id="PF18962">
    <property type="entry name" value="Por_Secre_tail"/>
    <property type="match status" value="1"/>
</dbReference>
<feature type="domain" description="Fibronectin type-III" evidence="2">
    <location>
        <begin position="268"/>
        <end position="361"/>
    </location>
</feature>
<sequence length="765" mass="83091">MSESFDNTSDNNLPVGWSTNNSYFSTGSNSCSGRSVRDNLHENSTEGVLTTPLIGSLSSGTSLSFQFQYKIVDYFTFGTPVATSPGWGSLTVEYTINGGDSWNEVLIINDTNHTPSNSCQTINAVIPGENVPSGSDFQLRFRGNWQQGDYFIYIDNIILNQIVFSVPNCDASLTSPQNGEADAPLDGEISWSVATGGTVAYRFSMGTSPGATDVVNQAVVSGGVTSYDAGQLEEGTTYYVRIIPFNSLGNASGCTEYSFTTGFLPCSDASELVVSEISQTSAQLIWEENGSSTEWKIIYGPTNFDIESEGFTYIDNDGVSNETLNVFSPETTYDVFVQSYCENTDTYSEVIGPVTFTTLAEIPENDACSSAEFIDSMPFSTEMNANGATNNNGFITVCGGLGMNDGVWYSFVGDGYPITITVEETTDWNSEIGLYSGSCNNLSCVESVDTEESIQQIVFNSQEGENYFINIGVNSGTNNALEGAFELEISTLGPPPCAEPSAIIIQNIESNSASLSWSENGEANQWEVYYGLIGFDPETEGEMIVVENDPQVTLPNLVSSSTYGVYIKSICEQNESELIGPVNFITQTQICADPTNVSIADITESSAEINWVENGEATEWIIVYGTLGFNPETDGTEVVDNDGVLGETLTGLEAGTYEVYVYSICSESVSDISESEVFSTANLSTQNHLFNNFQYYPNPVNSTLNLEANSRIDRVEIYNITGKKIYSNTIGSLTHQLDVSFTSAGIYLMKVYIEDQEKTFKLIKN</sequence>
<dbReference type="NCBIfam" id="TIGR04183">
    <property type="entry name" value="Por_Secre_tail"/>
    <property type="match status" value="1"/>
</dbReference>
<dbReference type="SUPFAM" id="SSF49265">
    <property type="entry name" value="Fibronectin type III"/>
    <property type="match status" value="2"/>
</dbReference>
<gene>
    <name evidence="3" type="ORF">GCM10008088_24770</name>
</gene>
<dbReference type="EMBL" id="BMWY01000007">
    <property type="protein sequence ID" value="GGZ62303.1"/>
    <property type="molecule type" value="Genomic_DNA"/>
</dbReference>
<dbReference type="InterPro" id="IPR026444">
    <property type="entry name" value="Secre_tail"/>
</dbReference>
<evidence type="ECO:0000313" key="3">
    <source>
        <dbReference type="EMBL" id="GGZ62303.1"/>
    </source>
</evidence>
<dbReference type="CDD" id="cd00063">
    <property type="entry name" value="FN3"/>
    <property type="match status" value="2"/>
</dbReference>
<reference evidence="4" key="1">
    <citation type="journal article" date="2019" name="Int. J. Syst. Evol. Microbiol.">
        <title>The Global Catalogue of Microorganisms (GCM) 10K type strain sequencing project: providing services to taxonomists for standard genome sequencing and annotation.</title>
        <authorList>
            <consortium name="The Broad Institute Genomics Platform"/>
            <consortium name="The Broad Institute Genome Sequencing Center for Infectious Disease"/>
            <person name="Wu L."/>
            <person name="Ma J."/>
        </authorList>
    </citation>
    <scope>NUCLEOTIDE SEQUENCE [LARGE SCALE GENOMIC DNA]</scope>
    <source>
        <strain evidence="4">KCTC 12708</strain>
    </source>
</reference>
<dbReference type="InterPro" id="IPR013783">
    <property type="entry name" value="Ig-like_fold"/>
</dbReference>
<dbReference type="InterPro" id="IPR036116">
    <property type="entry name" value="FN3_sf"/>
</dbReference>
<organism evidence="3 4">
    <name type="scientific">Mesonia mobilis</name>
    <dbReference type="NCBI Taxonomy" id="369791"/>
    <lineage>
        <taxon>Bacteria</taxon>
        <taxon>Pseudomonadati</taxon>
        <taxon>Bacteroidota</taxon>
        <taxon>Flavobacteriia</taxon>
        <taxon>Flavobacteriales</taxon>
        <taxon>Flavobacteriaceae</taxon>
        <taxon>Mesonia</taxon>
    </lineage>
</organism>
<dbReference type="PROSITE" id="PS50853">
    <property type="entry name" value="FN3"/>
    <property type="match status" value="4"/>
</dbReference>
<keyword evidence="4" id="KW-1185">Reference proteome</keyword>
<feature type="domain" description="Fibronectin type-III" evidence="2">
    <location>
        <begin position="593"/>
        <end position="683"/>
    </location>
</feature>
<evidence type="ECO:0000259" key="2">
    <source>
        <dbReference type="PROSITE" id="PS50853"/>
    </source>
</evidence>
<dbReference type="Proteomes" id="UP000615593">
    <property type="component" value="Unassembled WGS sequence"/>
</dbReference>
<feature type="domain" description="Fibronectin type-III" evidence="2">
    <location>
        <begin position="499"/>
        <end position="589"/>
    </location>
</feature>
<evidence type="ECO:0000256" key="1">
    <source>
        <dbReference type="ARBA" id="ARBA00022729"/>
    </source>
</evidence>
<dbReference type="InterPro" id="IPR003961">
    <property type="entry name" value="FN3_dom"/>
</dbReference>
<accession>A0ABQ3BZ39</accession>
<comment type="caution">
    <text evidence="3">The sequence shown here is derived from an EMBL/GenBank/DDBJ whole genome shotgun (WGS) entry which is preliminary data.</text>
</comment>
<name>A0ABQ3BZ39_9FLAO</name>
<protein>
    <submittedName>
        <fullName evidence="3">T9SS C-terminal target domain-containing protein</fullName>
    </submittedName>
</protein>